<reference evidence="1" key="1">
    <citation type="submission" date="2018-05" db="EMBL/GenBank/DDBJ databases">
        <authorList>
            <person name="Lanie J.A."/>
            <person name="Ng W.-L."/>
            <person name="Kazmierczak K.M."/>
            <person name="Andrzejewski T.M."/>
            <person name="Davidsen T.M."/>
            <person name="Wayne K.J."/>
            <person name="Tettelin H."/>
            <person name="Glass J.I."/>
            <person name="Rusch D."/>
            <person name="Podicherti R."/>
            <person name="Tsui H.-C.T."/>
            <person name="Winkler M.E."/>
        </authorList>
    </citation>
    <scope>NUCLEOTIDE SEQUENCE</scope>
</reference>
<name>A0A381TFB4_9ZZZZ</name>
<proteinExistence type="predicted"/>
<accession>A0A381TFB4</accession>
<organism evidence="1">
    <name type="scientific">marine metagenome</name>
    <dbReference type="NCBI Taxonomy" id="408172"/>
    <lineage>
        <taxon>unclassified sequences</taxon>
        <taxon>metagenomes</taxon>
        <taxon>ecological metagenomes</taxon>
    </lineage>
</organism>
<dbReference type="EMBL" id="UINC01004508">
    <property type="protein sequence ID" value="SVA14835.1"/>
    <property type="molecule type" value="Genomic_DNA"/>
</dbReference>
<dbReference type="AlphaFoldDB" id="A0A381TFB4"/>
<gene>
    <name evidence="1" type="ORF">METZ01_LOCUS67689</name>
</gene>
<evidence type="ECO:0000313" key="1">
    <source>
        <dbReference type="EMBL" id="SVA14835.1"/>
    </source>
</evidence>
<sequence>VTEDISMKKIILICLLGLPGSLLFAGDHDLLDENACNETKEGIGKALGIADYLFKEGERLDKEKSKNEQKQKELFEAALAFSEIAENYSTVYAVWCKD</sequence>
<feature type="non-terminal residue" evidence="1">
    <location>
        <position position="1"/>
    </location>
</feature>
<protein>
    <submittedName>
        <fullName evidence="1">Uncharacterized protein</fullName>
    </submittedName>
</protein>